<evidence type="ECO:0000313" key="2">
    <source>
        <dbReference type="EMBL" id="KZP04002.1"/>
    </source>
</evidence>
<feature type="domain" description="Luciferase" evidence="1">
    <location>
        <begin position="169"/>
        <end position="238"/>
    </location>
</feature>
<dbReference type="PANTHER" id="PTHR38695:SF1">
    <property type="entry name" value="AMINO ACID PERMEASE_ SLC12A DOMAIN-CONTAINING PROTEIN"/>
    <property type="match status" value="1"/>
</dbReference>
<dbReference type="PANTHER" id="PTHR38695">
    <property type="entry name" value="AMINO ACID PERMEASE_ SLC12A DOMAIN-CONTAINING PROTEIN"/>
    <property type="match status" value="1"/>
</dbReference>
<dbReference type="InterPro" id="IPR048273">
    <property type="entry name" value="Luciferase"/>
</dbReference>
<dbReference type="EMBL" id="KV417971">
    <property type="protein sequence ID" value="KZP04002.1"/>
    <property type="molecule type" value="Genomic_DNA"/>
</dbReference>
<dbReference type="OrthoDB" id="5358398at2759"/>
<proteinExistence type="predicted"/>
<name>A0A167UJ83_9AGAM</name>
<gene>
    <name evidence="2" type="ORF">FIBSPDRAFT_878959</name>
</gene>
<dbReference type="STRING" id="436010.A0A167UJ83"/>
<accession>A0A167UJ83</accession>
<dbReference type="InterPro" id="IPR040841">
    <property type="entry name" value="Luciferase_dom"/>
</dbReference>
<dbReference type="AlphaFoldDB" id="A0A167UJ83"/>
<organism evidence="2">
    <name type="scientific">Athelia psychrophila</name>
    <dbReference type="NCBI Taxonomy" id="1759441"/>
    <lineage>
        <taxon>Eukaryota</taxon>
        <taxon>Fungi</taxon>
        <taxon>Dikarya</taxon>
        <taxon>Basidiomycota</taxon>
        <taxon>Agaricomycotina</taxon>
        <taxon>Agaricomycetes</taxon>
        <taxon>Agaricomycetidae</taxon>
        <taxon>Atheliales</taxon>
        <taxon>Atheliaceae</taxon>
        <taxon>Athelia</taxon>
    </lineage>
</organism>
<dbReference type="Pfam" id="PF17648">
    <property type="entry name" value="Luciferase"/>
    <property type="match status" value="1"/>
</dbReference>
<reference evidence="2" key="1">
    <citation type="journal article" date="2016" name="Mol. Biol. Evol.">
        <title>Comparative Genomics of Early-Diverging Mushroom-Forming Fungi Provides Insights into the Origins of Lignocellulose Decay Capabilities.</title>
        <authorList>
            <person name="Nagy L.G."/>
            <person name="Riley R."/>
            <person name="Tritt A."/>
            <person name="Adam C."/>
            <person name="Daum C."/>
            <person name="Floudas D."/>
            <person name="Sun H."/>
            <person name="Yadav J.S."/>
            <person name="Pangilinan J."/>
            <person name="Larsson K.H."/>
            <person name="Matsuura K."/>
            <person name="Barry K."/>
            <person name="Labutti K."/>
            <person name="Kuo R."/>
            <person name="Ohm R.A."/>
            <person name="Bhattacharya S.S."/>
            <person name="Shirouzu T."/>
            <person name="Yoshinaga Y."/>
            <person name="Martin F.M."/>
            <person name="Grigoriev I.V."/>
            <person name="Hibbett D.S."/>
        </authorList>
    </citation>
    <scope>NUCLEOTIDE SEQUENCE [LARGE SCALE GENOMIC DNA]</scope>
    <source>
        <strain evidence="2">CBS 109695</strain>
    </source>
</reference>
<sequence>MNTQITHITALYAQHPVAARATATAVLAAFSVPWLVGNYRTYISLGPGGIPYNALGWLLSLTAKLFSRETMDTRVYDADEDKQRWLDSAAVPERRGARPALSWHVIPHRQLDRIPSVEVQERLTSIFNTRLAANPVLVEMAPSPHEKMSDGLILHRALPSPHKVADESKREIAHLHPWKDFSLHVTMAPQDCKLLIERGWGERHPLSGTRIIPKEYLLIYAPRDEEELGVVERILVASIGYMTGSRDAK</sequence>
<protein>
    <recommendedName>
        <fullName evidence="1">Luciferase domain-containing protein</fullName>
    </recommendedName>
</protein>
<evidence type="ECO:0000259" key="1">
    <source>
        <dbReference type="Pfam" id="PF17648"/>
    </source>
</evidence>